<dbReference type="AlphaFoldDB" id="A0AA94HQ62"/>
<dbReference type="Proteomes" id="UP000182680">
    <property type="component" value="Unassembled WGS sequence"/>
</dbReference>
<sequence length="348" mass="33732">MLMTLCKKTAALCASRAVPVGTAFLCLCAAFMFSVTPAAAAETVHLPSSPPPTLPDGGANLNEAWVRHGGARLYWNTLMQPRQLRMAGASFADPAAVPDLMPSPQGQTGGKSVGKSRAGAKTAPHSVVIDPGAPLMPMRGASRSAARTGGTARKADTTIPRVTGQKPASVSPALTAPSASGSGKAATDARVGSAAADRPGNGVAPGTPALAPDATPRPQATQNSSAAQRSAAVTGSRSGNGTVLPGVEKADKTPAGAGISGHAAPGATVPEKAAVPATPPSSLPGVLSGSGAAAGALSQGGSGVARDTAGAAPQGVLPPPPIPSLSADDLLPPSNGSSGAAPVRAPLP</sequence>
<evidence type="ECO:0000313" key="3">
    <source>
        <dbReference type="EMBL" id="SFW11582.1"/>
    </source>
</evidence>
<accession>A0AA94HQ62</accession>
<evidence type="ECO:0000313" key="4">
    <source>
        <dbReference type="Proteomes" id="UP000182680"/>
    </source>
</evidence>
<feature type="chain" id="PRO_5041667206" evidence="2">
    <location>
        <begin position="41"/>
        <end position="348"/>
    </location>
</feature>
<dbReference type="RefSeq" id="WP_072311050.1">
    <property type="nucleotide sequence ID" value="NZ_FPIW01000002.1"/>
</dbReference>
<feature type="region of interest" description="Disordered" evidence="1">
    <location>
        <begin position="95"/>
        <end position="348"/>
    </location>
</feature>
<evidence type="ECO:0000256" key="1">
    <source>
        <dbReference type="SAM" id="MobiDB-lite"/>
    </source>
</evidence>
<organism evidence="3 4">
    <name type="scientific">Desulfovibrio desulfuricans</name>
    <dbReference type="NCBI Taxonomy" id="876"/>
    <lineage>
        <taxon>Bacteria</taxon>
        <taxon>Pseudomonadati</taxon>
        <taxon>Thermodesulfobacteriota</taxon>
        <taxon>Desulfovibrionia</taxon>
        <taxon>Desulfovibrionales</taxon>
        <taxon>Desulfovibrionaceae</taxon>
        <taxon>Desulfovibrio</taxon>
    </lineage>
</organism>
<comment type="caution">
    <text evidence="3">The sequence shown here is derived from an EMBL/GenBank/DDBJ whole genome shotgun (WGS) entry which is preliminary data.</text>
</comment>
<feature type="compositionally biased region" description="Low complexity" evidence="1">
    <location>
        <begin position="283"/>
        <end position="297"/>
    </location>
</feature>
<reference evidence="4" key="1">
    <citation type="submission" date="2016-11" db="EMBL/GenBank/DDBJ databases">
        <authorList>
            <person name="Jaros S."/>
            <person name="Januszkiewicz K."/>
            <person name="Wedrychowicz H."/>
        </authorList>
    </citation>
    <scope>NUCLEOTIDE SEQUENCE [LARGE SCALE GENOMIC DNA]</scope>
    <source>
        <strain evidence="4">DSM 7057</strain>
    </source>
</reference>
<gene>
    <name evidence="3" type="ORF">SAMN02910291_00029</name>
</gene>
<keyword evidence="2" id="KW-0732">Signal</keyword>
<protein>
    <submittedName>
        <fullName evidence="3">Uncharacterized protein</fullName>
    </submittedName>
</protein>
<proteinExistence type="predicted"/>
<feature type="compositionally biased region" description="Polar residues" evidence="1">
    <location>
        <begin position="218"/>
        <end position="241"/>
    </location>
</feature>
<dbReference type="EMBL" id="FPIW01000002">
    <property type="protein sequence ID" value="SFW11582.1"/>
    <property type="molecule type" value="Genomic_DNA"/>
</dbReference>
<feature type="signal peptide" evidence="2">
    <location>
        <begin position="1"/>
        <end position="40"/>
    </location>
</feature>
<evidence type="ECO:0000256" key="2">
    <source>
        <dbReference type="SAM" id="SignalP"/>
    </source>
</evidence>
<name>A0AA94HQ62_DESDE</name>